<comment type="caution">
    <text evidence="1">The sequence shown here is derived from an EMBL/GenBank/DDBJ whole genome shotgun (WGS) entry which is preliminary data.</text>
</comment>
<proteinExistence type="predicted"/>
<evidence type="ECO:0000313" key="1">
    <source>
        <dbReference type="EMBL" id="GAA2049567.1"/>
    </source>
</evidence>
<dbReference type="InterPro" id="IPR015068">
    <property type="entry name" value="DUF1877"/>
</dbReference>
<sequence length="165" mass="18102">MRRMSLGVHFAIDEQTAGRLLAAADDDEVAALVDEIEGEMVGVDYCDSDKAWDAIHRCLTDGLLGYGNGDYPLNTVIFGGRQLYEGDDYIVSLLSPKQVRDVADATATVDRDKLAAGYGRIDVEDYGPQYGDEDFAYTWSNFVELVAFFKRSAASGLHVIFTVGQ</sequence>
<dbReference type="Pfam" id="PF08974">
    <property type="entry name" value="DUF1877"/>
    <property type="match status" value="1"/>
</dbReference>
<dbReference type="Proteomes" id="UP001500751">
    <property type="component" value="Unassembled WGS sequence"/>
</dbReference>
<dbReference type="EMBL" id="BAAAQN010000047">
    <property type="protein sequence ID" value="GAA2049567.1"/>
    <property type="molecule type" value="Genomic_DNA"/>
</dbReference>
<organism evidence="1 2">
    <name type="scientific">Catenulispora yoronensis</name>
    <dbReference type="NCBI Taxonomy" id="450799"/>
    <lineage>
        <taxon>Bacteria</taxon>
        <taxon>Bacillati</taxon>
        <taxon>Actinomycetota</taxon>
        <taxon>Actinomycetes</taxon>
        <taxon>Catenulisporales</taxon>
        <taxon>Catenulisporaceae</taxon>
        <taxon>Catenulispora</taxon>
    </lineage>
</organism>
<reference evidence="1 2" key="1">
    <citation type="journal article" date="2019" name="Int. J. Syst. Evol. Microbiol.">
        <title>The Global Catalogue of Microorganisms (GCM) 10K type strain sequencing project: providing services to taxonomists for standard genome sequencing and annotation.</title>
        <authorList>
            <consortium name="The Broad Institute Genomics Platform"/>
            <consortium name="The Broad Institute Genome Sequencing Center for Infectious Disease"/>
            <person name="Wu L."/>
            <person name="Ma J."/>
        </authorList>
    </citation>
    <scope>NUCLEOTIDE SEQUENCE [LARGE SCALE GENOMIC DNA]</scope>
    <source>
        <strain evidence="1 2">JCM 16014</strain>
    </source>
</reference>
<protein>
    <recommendedName>
        <fullName evidence="3">DUF1877 family protein</fullName>
    </recommendedName>
</protein>
<dbReference type="Gene3D" id="3.40.1760.10">
    <property type="entry name" value="YfbM-like super family"/>
    <property type="match status" value="1"/>
</dbReference>
<gene>
    <name evidence="1" type="ORF">GCM10009839_64450</name>
</gene>
<keyword evidence="2" id="KW-1185">Reference proteome</keyword>
<name>A0ABN2V2F8_9ACTN</name>
<evidence type="ECO:0008006" key="3">
    <source>
        <dbReference type="Google" id="ProtNLM"/>
    </source>
</evidence>
<evidence type="ECO:0000313" key="2">
    <source>
        <dbReference type="Proteomes" id="UP001500751"/>
    </source>
</evidence>
<accession>A0ABN2V2F8</accession>
<dbReference type="InterPro" id="IPR035944">
    <property type="entry name" value="YfbM-like_sf"/>
</dbReference>
<dbReference type="SUPFAM" id="SSF111069">
    <property type="entry name" value="Hypothetical protein yfbM"/>
    <property type="match status" value="1"/>
</dbReference>